<dbReference type="STRING" id="69279.BG36_20820"/>
<dbReference type="Proteomes" id="UP000019849">
    <property type="component" value="Unassembled WGS sequence"/>
</dbReference>
<comment type="caution">
    <text evidence="2">The sequence shown here is derived from an EMBL/GenBank/DDBJ whole genome shotgun (WGS) entry which is preliminary data.</text>
</comment>
<dbReference type="eggNOG" id="ENOG50318AY">
    <property type="taxonomic scope" value="Bacteria"/>
</dbReference>
<accession>A0A011UTI1</accession>
<name>A0A011UTI1_9HYPH</name>
<dbReference type="RefSeq" id="WP_035024358.1">
    <property type="nucleotide sequence ID" value="NZ_KK073880.1"/>
</dbReference>
<dbReference type="AlphaFoldDB" id="A0A011UTI1"/>
<dbReference type="HOGENOM" id="CLU_067753_0_0_5"/>
<evidence type="ECO:0000313" key="3">
    <source>
        <dbReference type="Proteomes" id="UP000019849"/>
    </source>
</evidence>
<dbReference type="EMBL" id="JENY01000006">
    <property type="protein sequence ID" value="EXL09576.1"/>
    <property type="molecule type" value="Genomic_DNA"/>
</dbReference>
<feature type="compositionally biased region" description="Polar residues" evidence="1">
    <location>
        <begin position="1"/>
        <end position="13"/>
    </location>
</feature>
<dbReference type="PATRIC" id="fig|69279.3.peg.1103"/>
<organism evidence="2 3">
    <name type="scientific">Aquamicrobium defluvii</name>
    <dbReference type="NCBI Taxonomy" id="69279"/>
    <lineage>
        <taxon>Bacteria</taxon>
        <taxon>Pseudomonadati</taxon>
        <taxon>Pseudomonadota</taxon>
        <taxon>Alphaproteobacteria</taxon>
        <taxon>Hyphomicrobiales</taxon>
        <taxon>Phyllobacteriaceae</taxon>
        <taxon>Aquamicrobium</taxon>
    </lineage>
</organism>
<proteinExistence type="predicted"/>
<gene>
    <name evidence="2" type="ORF">BG36_20820</name>
</gene>
<evidence type="ECO:0000256" key="1">
    <source>
        <dbReference type="SAM" id="MobiDB-lite"/>
    </source>
</evidence>
<reference evidence="2 3" key="1">
    <citation type="submission" date="2014-02" db="EMBL/GenBank/DDBJ databases">
        <title>Aquamicrobium defluvii Genome sequencing.</title>
        <authorList>
            <person name="Wang X."/>
        </authorList>
    </citation>
    <scope>NUCLEOTIDE SEQUENCE [LARGE SCALE GENOMIC DNA]</scope>
    <source>
        <strain evidence="2 3">W13Z1</strain>
    </source>
</reference>
<evidence type="ECO:0000313" key="2">
    <source>
        <dbReference type="EMBL" id="EXL09576.1"/>
    </source>
</evidence>
<protein>
    <submittedName>
        <fullName evidence="2">Uncharacterized protein</fullName>
    </submittedName>
</protein>
<sequence>MGGSSKQTSTSTAEPYKASKPLLDQGMGDALKLYKDGSLVTPNTMSTVVPYSEQTMQGMGDLTNIAQNNMGGQGLSGQLQSIINSGGYNQDQQTALDGIRSTATGQFNINEDPGFQQVLDKTQNAVNQNAAGLGRYGSGTHTGVMTQELGDLGARQYQDWQNRRDAAQTQLFNAGQQAQSNLGTAYEGMQDPAKTMMGVGGMYEDLYGRTLNDQLRIANERSNAPLANIQSLLAVANGGGQYGTQTQTAQGPNNSLSNIAGAGLGAMSMATGGGGKL</sequence>
<feature type="region of interest" description="Disordered" evidence="1">
    <location>
        <begin position="1"/>
        <end position="22"/>
    </location>
</feature>